<evidence type="ECO:0000313" key="2">
    <source>
        <dbReference type="EMBL" id="KAJ6825190.1"/>
    </source>
</evidence>
<dbReference type="InterPro" id="IPR025398">
    <property type="entry name" value="DUF4371"/>
</dbReference>
<accession>A0AAX6G955</accession>
<gene>
    <name evidence="2" type="ORF">M6B38_378995</name>
</gene>
<keyword evidence="3" id="KW-1185">Reference proteome</keyword>
<protein>
    <submittedName>
        <fullName evidence="2">Zinc finger MYM-type protein 1-like</fullName>
    </submittedName>
</protein>
<dbReference type="Proteomes" id="UP001140949">
    <property type="component" value="Unassembled WGS sequence"/>
</dbReference>
<sequence>MENQEKKNENYFFVLQKETWRRNINIWSIFRLQILEKAPENATYMSPMIQKDVLHILATKVRNKIREEVGDARFCVLVDEANDASNKEQIAIVLRFVDIYGNLQERFFEIVHVKDTSALTLKRKYQKFSLGTICTSEIYEDRDMMVPAICAVPGMG</sequence>
<organism evidence="2 3">
    <name type="scientific">Iris pallida</name>
    <name type="common">Sweet iris</name>
    <dbReference type="NCBI Taxonomy" id="29817"/>
    <lineage>
        <taxon>Eukaryota</taxon>
        <taxon>Viridiplantae</taxon>
        <taxon>Streptophyta</taxon>
        <taxon>Embryophyta</taxon>
        <taxon>Tracheophyta</taxon>
        <taxon>Spermatophyta</taxon>
        <taxon>Magnoliopsida</taxon>
        <taxon>Liliopsida</taxon>
        <taxon>Asparagales</taxon>
        <taxon>Iridaceae</taxon>
        <taxon>Iridoideae</taxon>
        <taxon>Irideae</taxon>
        <taxon>Iris</taxon>
    </lineage>
</organism>
<dbReference type="AlphaFoldDB" id="A0AAX6G955"/>
<name>A0AAX6G955_IRIPA</name>
<reference evidence="2" key="2">
    <citation type="submission" date="2023-04" db="EMBL/GenBank/DDBJ databases">
        <authorList>
            <person name="Bruccoleri R.E."/>
            <person name="Oakeley E.J."/>
            <person name="Faust A.-M."/>
            <person name="Dessus-Babus S."/>
            <person name="Altorfer M."/>
            <person name="Burckhardt D."/>
            <person name="Oertli M."/>
            <person name="Naumann U."/>
            <person name="Petersen F."/>
            <person name="Wong J."/>
        </authorList>
    </citation>
    <scope>NUCLEOTIDE SEQUENCE</scope>
    <source>
        <strain evidence="2">GSM-AAB239-AS_SAM_17_03QT</strain>
        <tissue evidence="2">Leaf</tissue>
    </source>
</reference>
<dbReference type="Pfam" id="PF14291">
    <property type="entry name" value="DUF4371"/>
    <property type="match status" value="1"/>
</dbReference>
<evidence type="ECO:0000313" key="3">
    <source>
        <dbReference type="Proteomes" id="UP001140949"/>
    </source>
</evidence>
<evidence type="ECO:0000259" key="1">
    <source>
        <dbReference type="Pfam" id="PF14291"/>
    </source>
</evidence>
<comment type="caution">
    <text evidence="2">The sequence shown here is derived from an EMBL/GenBank/DDBJ whole genome shotgun (WGS) entry which is preliminary data.</text>
</comment>
<reference evidence="2" key="1">
    <citation type="journal article" date="2023" name="GigaByte">
        <title>Genome assembly of the bearded iris, Iris pallida Lam.</title>
        <authorList>
            <person name="Bruccoleri R.E."/>
            <person name="Oakeley E.J."/>
            <person name="Faust A.M.E."/>
            <person name="Altorfer M."/>
            <person name="Dessus-Babus S."/>
            <person name="Burckhardt D."/>
            <person name="Oertli M."/>
            <person name="Naumann U."/>
            <person name="Petersen F."/>
            <person name="Wong J."/>
        </authorList>
    </citation>
    <scope>NUCLEOTIDE SEQUENCE</scope>
    <source>
        <strain evidence="2">GSM-AAB239-AS_SAM_17_03QT</strain>
    </source>
</reference>
<feature type="domain" description="DUF4371" evidence="1">
    <location>
        <begin position="3"/>
        <end position="124"/>
    </location>
</feature>
<dbReference type="EMBL" id="JANAVB010021796">
    <property type="protein sequence ID" value="KAJ6825190.1"/>
    <property type="molecule type" value="Genomic_DNA"/>
</dbReference>
<dbReference type="PANTHER" id="PTHR45749">
    <property type="match status" value="1"/>
</dbReference>
<proteinExistence type="predicted"/>
<dbReference type="PANTHER" id="PTHR45749:SF37">
    <property type="entry name" value="OS05G0311600 PROTEIN"/>
    <property type="match status" value="1"/>
</dbReference>